<gene>
    <name evidence="3" type="ORF">LTR77_010969</name>
</gene>
<proteinExistence type="inferred from homology"/>
<comment type="similarity">
    <text evidence="1">Belongs to the cytochrome P450 family.</text>
</comment>
<dbReference type="SUPFAM" id="SSF48264">
    <property type="entry name" value="Cytochrome P450"/>
    <property type="match status" value="1"/>
</dbReference>
<dbReference type="InterPro" id="IPR050121">
    <property type="entry name" value="Cytochrome_P450_monoxygenase"/>
</dbReference>
<dbReference type="GeneID" id="89932293"/>
<feature type="compositionally biased region" description="Polar residues" evidence="2">
    <location>
        <begin position="235"/>
        <end position="245"/>
    </location>
</feature>
<dbReference type="EMBL" id="JAVRRT010000029">
    <property type="protein sequence ID" value="KAK5163035.1"/>
    <property type="molecule type" value="Genomic_DNA"/>
</dbReference>
<evidence type="ECO:0000313" key="4">
    <source>
        <dbReference type="Proteomes" id="UP001337655"/>
    </source>
</evidence>
<organism evidence="3 4">
    <name type="scientific">Saxophila tyrrhenica</name>
    <dbReference type="NCBI Taxonomy" id="1690608"/>
    <lineage>
        <taxon>Eukaryota</taxon>
        <taxon>Fungi</taxon>
        <taxon>Dikarya</taxon>
        <taxon>Ascomycota</taxon>
        <taxon>Pezizomycotina</taxon>
        <taxon>Dothideomycetes</taxon>
        <taxon>Dothideomycetidae</taxon>
        <taxon>Mycosphaerellales</taxon>
        <taxon>Extremaceae</taxon>
        <taxon>Saxophila</taxon>
    </lineage>
</organism>
<keyword evidence="4" id="KW-1185">Reference proteome</keyword>
<dbReference type="PANTHER" id="PTHR24305">
    <property type="entry name" value="CYTOCHROME P450"/>
    <property type="match status" value="1"/>
</dbReference>
<evidence type="ECO:0000256" key="1">
    <source>
        <dbReference type="ARBA" id="ARBA00010617"/>
    </source>
</evidence>
<dbReference type="RefSeq" id="XP_064653605.1">
    <property type="nucleotide sequence ID" value="XM_064808185.1"/>
</dbReference>
<evidence type="ECO:0000313" key="3">
    <source>
        <dbReference type="EMBL" id="KAK5163035.1"/>
    </source>
</evidence>
<dbReference type="Proteomes" id="UP001337655">
    <property type="component" value="Unassembled WGS sequence"/>
</dbReference>
<evidence type="ECO:0008006" key="5">
    <source>
        <dbReference type="Google" id="ProtNLM"/>
    </source>
</evidence>
<comment type="caution">
    <text evidence="3">The sequence shown here is derived from an EMBL/GenBank/DDBJ whole genome shotgun (WGS) entry which is preliminary data.</text>
</comment>
<evidence type="ECO:0000256" key="2">
    <source>
        <dbReference type="SAM" id="MobiDB-lite"/>
    </source>
</evidence>
<dbReference type="AlphaFoldDB" id="A0AAV9NX78"/>
<dbReference type="InterPro" id="IPR036396">
    <property type="entry name" value="Cyt_P450_sf"/>
</dbReference>
<dbReference type="Gene3D" id="1.10.630.10">
    <property type="entry name" value="Cytochrome P450"/>
    <property type="match status" value="1"/>
</dbReference>
<protein>
    <recommendedName>
        <fullName evidence="5">Cytochrome P450</fullName>
    </recommendedName>
</protein>
<accession>A0AAV9NX78</accession>
<name>A0AAV9NX78_9PEZI</name>
<dbReference type="PANTHER" id="PTHR24305:SF166">
    <property type="entry name" value="CYTOCHROME P450 12A4, MITOCHONDRIAL-RELATED"/>
    <property type="match status" value="1"/>
</dbReference>
<dbReference type="GO" id="GO:0016705">
    <property type="term" value="F:oxidoreductase activity, acting on paired donors, with incorporation or reduction of molecular oxygen"/>
    <property type="evidence" value="ECO:0007669"/>
    <property type="project" value="InterPro"/>
</dbReference>
<feature type="region of interest" description="Disordered" evidence="2">
    <location>
        <begin position="224"/>
        <end position="245"/>
    </location>
</feature>
<dbReference type="GO" id="GO:0004497">
    <property type="term" value="F:monooxygenase activity"/>
    <property type="evidence" value="ECO:0007669"/>
    <property type="project" value="InterPro"/>
</dbReference>
<dbReference type="GO" id="GO:0020037">
    <property type="term" value="F:heme binding"/>
    <property type="evidence" value="ECO:0007669"/>
    <property type="project" value="InterPro"/>
</dbReference>
<dbReference type="GO" id="GO:0005506">
    <property type="term" value="F:iron ion binding"/>
    <property type="evidence" value="ECO:0007669"/>
    <property type="project" value="InterPro"/>
</dbReference>
<sequence>MLLAFCAWISTGRHQLVAFALVLVIWCVKTVLYRLYFHPLAGFPGPKHVAASRLFEILYDLMTRQYYRRLPRLHEKYGRIIRIAPNEVHIADANFYDNIYAASAKRRTTIPEGSRTGIGLDGAHSLTLDHEMHRERRRPVDRFYNARRVEQYETRVLDPQIEVFIECFRDMLESMEPVGMENMYTTLSANILSALSFPKDIAGADAQYGTSYWFVSRGCGQPSDADTVVPGSRPSGHTSGHQSSTQNFRDFASVLLNDLAVTGGVKLTPDPTVGSCSPFPGRSLWLGTKKSSW</sequence>
<reference evidence="3 4" key="1">
    <citation type="submission" date="2023-08" db="EMBL/GenBank/DDBJ databases">
        <title>Black Yeasts Isolated from many extreme environments.</title>
        <authorList>
            <person name="Coleine C."/>
            <person name="Stajich J.E."/>
            <person name="Selbmann L."/>
        </authorList>
    </citation>
    <scope>NUCLEOTIDE SEQUENCE [LARGE SCALE GENOMIC DNA]</scope>
    <source>
        <strain evidence="3 4">CCFEE 5935</strain>
    </source>
</reference>